<feature type="transmembrane region" description="Helical" evidence="8">
    <location>
        <begin position="258"/>
        <end position="281"/>
    </location>
</feature>
<evidence type="ECO:0000256" key="4">
    <source>
        <dbReference type="ARBA" id="ARBA00022692"/>
    </source>
</evidence>
<comment type="similarity">
    <text evidence="2">Belongs to the MscS (TC 1.A.23) family.</text>
</comment>
<reference evidence="11 12" key="1">
    <citation type="submission" date="2020-08" db="EMBL/GenBank/DDBJ databases">
        <title>Genomic Encyclopedia of Type Strains, Phase IV (KMG-IV): sequencing the most valuable type-strain genomes for metagenomic binning, comparative biology and taxonomic classification.</title>
        <authorList>
            <person name="Goeker M."/>
        </authorList>
    </citation>
    <scope>NUCLEOTIDE SEQUENCE [LARGE SCALE GENOMIC DNA]</scope>
    <source>
        <strain evidence="11 12">DSM 100734</strain>
    </source>
</reference>
<feature type="transmembrane region" description="Helical" evidence="8">
    <location>
        <begin position="403"/>
        <end position="428"/>
    </location>
</feature>
<feature type="transmembrane region" description="Helical" evidence="8">
    <location>
        <begin position="542"/>
        <end position="564"/>
    </location>
</feature>
<keyword evidence="4 8" id="KW-0812">Transmembrane</keyword>
<gene>
    <name evidence="11" type="ORF">HNQ72_002014</name>
</gene>
<evidence type="ECO:0000313" key="12">
    <source>
        <dbReference type="Proteomes" id="UP000547879"/>
    </source>
</evidence>
<keyword evidence="6 8" id="KW-0472">Membrane</keyword>
<dbReference type="GO" id="GO:0005886">
    <property type="term" value="C:plasma membrane"/>
    <property type="evidence" value="ECO:0007669"/>
    <property type="project" value="UniProtKB-SubCell"/>
</dbReference>
<evidence type="ECO:0000256" key="1">
    <source>
        <dbReference type="ARBA" id="ARBA00004651"/>
    </source>
</evidence>
<dbReference type="Pfam" id="PF00924">
    <property type="entry name" value="MS_channel_2nd"/>
    <property type="match status" value="1"/>
</dbReference>
<evidence type="ECO:0000256" key="7">
    <source>
        <dbReference type="SAM" id="MobiDB-lite"/>
    </source>
</evidence>
<dbReference type="InterPro" id="IPR023408">
    <property type="entry name" value="MscS_beta-dom_sf"/>
</dbReference>
<evidence type="ECO:0000256" key="3">
    <source>
        <dbReference type="ARBA" id="ARBA00022475"/>
    </source>
</evidence>
<feature type="transmembrane region" description="Helical" evidence="8">
    <location>
        <begin position="181"/>
        <end position="207"/>
    </location>
</feature>
<sequence>MDMIFAFLRTTFAAIVVTIALGGSAIADDTPLKIIVHPGQSEADVEQILDFAARSGRPVAIEVGQATTVSPGTGTTVPAATAGNASTTSATSTQITSTQAKSQAPASSPPPAPAAAAPSPAPMTPTPEMMATDMGMAKWSQFSAAFMRGATTALSGVGSLPTAMVMADEKLTEEGSSHGRVLFLALSTIAAAAAATLILRRLIAAAFTREVPQGGRMTGIIGQSLRRMIGDLASVAFFLVATRFVFDLLGPQGEATTRMVRSILTATIVASLYVSLARLLFKRNYRGRSLVPINRPEWHFRILVTYGLISAAIAEMARLAGAIGIDSLIIDGWFLTGNTLLTLLKLYWFIGGRNDIRDAFISDNPGIVRRVAGNLLPEFYVVTALALWLICVLFAGTPNSARWIFAAGTTQMALLALPILALGAHALVDDFTRHHERVHGAGLASSLLASLRVICAGAVWIGGLHLITAIWSPFMGGQAADATSWILWLERLSFAVVASWAVASFIWHYSEALAPSPAIMLPGHEDQNEKRQTSRLSTAMPVVRNLALGAVLAVGALVILSALGVNVAPLLAGFGVLGLALSFGSQALVKDIVSGIFFIAEDAFRIGEYISTGSQQGTVEQIAIRSVRLRHHNGPIHTVPFGQISSVSNYSRDWGTIKFQLKFERESDPELIRKTAKKVGIAMLDDPEFGADFLVPLKMQGIQDITETSIVVRFKFTSLPGNPSIIKREAIKRLISACKAAGLEFASNAVTVKSRGEMHDDAAAATMLQPLAPVASSA</sequence>
<dbReference type="InterPro" id="IPR049142">
    <property type="entry name" value="MS_channel_1st"/>
</dbReference>
<dbReference type="Gene3D" id="3.30.70.100">
    <property type="match status" value="1"/>
</dbReference>
<dbReference type="SUPFAM" id="SSF50182">
    <property type="entry name" value="Sm-like ribonucleoproteins"/>
    <property type="match status" value="1"/>
</dbReference>
<name>A0A7W9Y565_9HYPH</name>
<dbReference type="PANTHER" id="PTHR30460">
    <property type="entry name" value="MODERATE CONDUCTANCE MECHANOSENSITIVE CHANNEL YBIO"/>
    <property type="match status" value="1"/>
</dbReference>
<feature type="transmembrane region" description="Helical" evidence="8">
    <location>
        <begin position="228"/>
        <end position="246"/>
    </location>
</feature>
<dbReference type="PANTHER" id="PTHR30460:SF0">
    <property type="entry name" value="MODERATE CONDUCTANCE MECHANOSENSITIVE CHANNEL YBIO"/>
    <property type="match status" value="1"/>
</dbReference>
<feature type="transmembrane region" description="Helical" evidence="8">
    <location>
        <begin position="492"/>
        <end position="510"/>
    </location>
</feature>
<evidence type="ECO:0000313" key="11">
    <source>
        <dbReference type="EMBL" id="MBB6162196.1"/>
    </source>
</evidence>
<evidence type="ECO:0000259" key="10">
    <source>
        <dbReference type="Pfam" id="PF21088"/>
    </source>
</evidence>
<keyword evidence="3" id="KW-1003">Cell membrane</keyword>
<feature type="compositionally biased region" description="Pro residues" evidence="7">
    <location>
        <begin position="107"/>
        <end position="125"/>
    </location>
</feature>
<dbReference type="SUPFAM" id="SSF82861">
    <property type="entry name" value="Mechanosensitive channel protein MscS (YggB), transmembrane region"/>
    <property type="match status" value="1"/>
</dbReference>
<dbReference type="EMBL" id="JACHEG010000002">
    <property type="protein sequence ID" value="MBB6162196.1"/>
    <property type="molecule type" value="Genomic_DNA"/>
</dbReference>
<proteinExistence type="inferred from homology"/>
<dbReference type="InterPro" id="IPR045276">
    <property type="entry name" value="YbiO_bact"/>
</dbReference>
<feature type="transmembrane region" description="Helical" evidence="8">
    <location>
        <begin position="449"/>
        <end position="472"/>
    </location>
</feature>
<evidence type="ECO:0000256" key="8">
    <source>
        <dbReference type="SAM" id="Phobius"/>
    </source>
</evidence>
<evidence type="ECO:0000256" key="5">
    <source>
        <dbReference type="ARBA" id="ARBA00022989"/>
    </source>
</evidence>
<feature type="transmembrane region" description="Helical" evidence="8">
    <location>
        <begin position="570"/>
        <end position="589"/>
    </location>
</feature>
<evidence type="ECO:0000256" key="6">
    <source>
        <dbReference type="ARBA" id="ARBA00023136"/>
    </source>
</evidence>
<dbReference type="AlphaFoldDB" id="A0A7W9Y565"/>
<protein>
    <submittedName>
        <fullName evidence="11">Small-conductance mechanosensitive channel</fullName>
    </submittedName>
</protein>
<dbReference type="Gene3D" id="1.10.287.1260">
    <property type="match status" value="1"/>
</dbReference>
<evidence type="ECO:0000259" key="9">
    <source>
        <dbReference type="Pfam" id="PF00924"/>
    </source>
</evidence>
<feature type="transmembrane region" description="Helical" evidence="8">
    <location>
        <begin position="379"/>
        <end position="397"/>
    </location>
</feature>
<dbReference type="RefSeq" id="WP_183992087.1">
    <property type="nucleotide sequence ID" value="NZ_BMHW01000002.1"/>
</dbReference>
<feature type="domain" description="Mechanosensitive ion channel MscS" evidence="9">
    <location>
        <begin position="588"/>
        <end position="652"/>
    </location>
</feature>
<feature type="domain" description="Mechanosensitive ion channel transmembrane helices 2/3" evidence="10">
    <location>
        <begin position="551"/>
        <end position="586"/>
    </location>
</feature>
<organism evidence="11 12">
    <name type="scientific">Rhizobium wenxiniae</name>
    <dbReference type="NCBI Taxonomy" id="1737357"/>
    <lineage>
        <taxon>Bacteria</taxon>
        <taxon>Pseudomonadati</taxon>
        <taxon>Pseudomonadota</taxon>
        <taxon>Alphaproteobacteria</taxon>
        <taxon>Hyphomicrobiales</taxon>
        <taxon>Rhizobiaceae</taxon>
        <taxon>Rhizobium/Agrobacterium group</taxon>
        <taxon>Rhizobium</taxon>
    </lineage>
</organism>
<accession>A0A7W9Y565</accession>
<feature type="transmembrane region" description="Helical" evidence="8">
    <location>
        <begin position="332"/>
        <end position="350"/>
    </location>
</feature>
<dbReference type="Pfam" id="PF21088">
    <property type="entry name" value="MS_channel_1st"/>
    <property type="match status" value="1"/>
</dbReference>
<evidence type="ECO:0000256" key="2">
    <source>
        <dbReference type="ARBA" id="ARBA00008017"/>
    </source>
</evidence>
<dbReference type="Proteomes" id="UP000547879">
    <property type="component" value="Unassembled WGS sequence"/>
</dbReference>
<dbReference type="InterPro" id="IPR011014">
    <property type="entry name" value="MscS_channel_TM-2"/>
</dbReference>
<comment type="subcellular location">
    <subcellularLocation>
        <location evidence="1">Cell membrane</location>
        <topology evidence="1">Multi-pass membrane protein</topology>
    </subcellularLocation>
</comment>
<feature type="transmembrane region" description="Helical" evidence="8">
    <location>
        <begin position="302"/>
        <end position="320"/>
    </location>
</feature>
<keyword evidence="12" id="KW-1185">Reference proteome</keyword>
<dbReference type="GO" id="GO:0008381">
    <property type="term" value="F:mechanosensitive monoatomic ion channel activity"/>
    <property type="evidence" value="ECO:0007669"/>
    <property type="project" value="InterPro"/>
</dbReference>
<dbReference type="InterPro" id="IPR006685">
    <property type="entry name" value="MscS_channel_2nd"/>
</dbReference>
<dbReference type="Gene3D" id="2.30.30.60">
    <property type="match status" value="1"/>
</dbReference>
<feature type="compositionally biased region" description="Low complexity" evidence="7">
    <location>
        <begin position="66"/>
        <end position="106"/>
    </location>
</feature>
<comment type="caution">
    <text evidence="11">The sequence shown here is derived from an EMBL/GenBank/DDBJ whole genome shotgun (WGS) entry which is preliminary data.</text>
</comment>
<feature type="region of interest" description="Disordered" evidence="7">
    <location>
        <begin position="65"/>
        <end position="129"/>
    </location>
</feature>
<dbReference type="InterPro" id="IPR010920">
    <property type="entry name" value="LSM_dom_sf"/>
</dbReference>
<keyword evidence="5 8" id="KW-1133">Transmembrane helix</keyword>